<name>A0A212T046_9BACT</name>
<organism evidence="1 2">
    <name type="scientific">Hymenobacter gelipurpurascens</name>
    <dbReference type="NCBI Taxonomy" id="89968"/>
    <lineage>
        <taxon>Bacteria</taxon>
        <taxon>Pseudomonadati</taxon>
        <taxon>Bacteroidota</taxon>
        <taxon>Cytophagia</taxon>
        <taxon>Cytophagales</taxon>
        <taxon>Hymenobacteraceae</taxon>
        <taxon>Hymenobacter</taxon>
    </lineage>
</organism>
<evidence type="ECO:0000313" key="1">
    <source>
        <dbReference type="EMBL" id="SNC59423.1"/>
    </source>
</evidence>
<sequence>MDTSLLHASPYYGMLPAGFFEVAAPAQSTRPDRQALAALFAEEAERYDIVFYTDNRHVRLVGLFPKEGGEARFGFWETTPDAAANARAFAALEAEARRRNCPAITGPLDFNTFQRYRLRLGAAPSWGRFDREPVNPAYYPELLVGLGFQAHLTFESRLIRPETVPAVYLEKQPLLDALAAMPFDFLPLTAETWPHYEAELFELVQAVFGANPAYRAVSGAQFRALYNSTYAAGLCPHTSVLLREKDSGQLAALSLCQPNYAPLGLPAALPPNFQRDYPKLTAPTLLAKTVGVHPSFRNRGLMNALGAYGMVHFREWYQQVIFCLMRTDNFSLHFTDGLPAETAHYALYRKEL</sequence>
<proteinExistence type="predicted"/>
<dbReference type="OrthoDB" id="9806005at2"/>
<dbReference type="RefSeq" id="WP_141106379.1">
    <property type="nucleotide sequence ID" value="NZ_FYEW01000001.1"/>
</dbReference>
<dbReference type="InterPro" id="IPR016181">
    <property type="entry name" value="Acyl_CoA_acyltransferase"/>
</dbReference>
<dbReference type="AlphaFoldDB" id="A0A212T046"/>
<gene>
    <name evidence="1" type="ORF">SAMN06265337_0050</name>
</gene>
<reference evidence="2" key="1">
    <citation type="submission" date="2017-06" db="EMBL/GenBank/DDBJ databases">
        <authorList>
            <person name="Varghese N."/>
            <person name="Submissions S."/>
        </authorList>
    </citation>
    <scope>NUCLEOTIDE SEQUENCE [LARGE SCALE GENOMIC DNA]</scope>
    <source>
        <strain evidence="2">DSM 11116</strain>
    </source>
</reference>
<evidence type="ECO:0000313" key="2">
    <source>
        <dbReference type="Proteomes" id="UP000198131"/>
    </source>
</evidence>
<dbReference type="Gene3D" id="3.40.630.30">
    <property type="match status" value="1"/>
</dbReference>
<dbReference type="EMBL" id="FYEW01000001">
    <property type="protein sequence ID" value="SNC59423.1"/>
    <property type="molecule type" value="Genomic_DNA"/>
</dbReference>
<dbReference type="SUPFAM" id="SSF55729">
    <property type="entry name" value="Acyl-CoA N-acyltransferases (Nat)"/>
    <property type="match status" value="1"/>
</dbReference>
<dbReference type="Proteomes" id="UP000198131">
    <property type="component" value="Unassembled WGS sequence"/>
</dbReference>
<keyword evidence="2" id="KW-1185">Reference proteome</keyword>
<protein>
    <submittedName>
        <fullName evidence="1">Uncharacterized protein</fullName>
    </submittedName>
</protein>
<accession>A0A212T046</accession>